<feature type="domain" description="N-acetyltransferase" evidence="1">
    <location>
        <begin position="37"/>
        <end position="199"/>
    </location>
</feature>
<sequence length="202" mass="23059">MRDYVAKNEKTLRGDQIAPLYGDYDRHMTAPLRTERLLIRDWGTDDAEAAFAVYGSPEVARWLTPVMRTVDDVSAMRSVLEAWVEAQPNLIPPAGRWAVVRETDGQVIGGLSLRLLPPFEEDFELNWQLRPDAWGQGYATEASRALISWAFSQGLEELFAVARPSNQRAIQTARRLGMEWVGETDKYYELRLQAFRLRPGDM</sequence>
<dbReference type="Gene3D" id="3.40.630.30">
    <property type="match status" value="1"/>
</dbReference>
<dbReference type="PANTHER" id="PTHR43792">
    <property type="entry name" value="GNAT FAMILY, PUTATIVE (AFU_ORTHOLOGUE AFUA_3G00765)-RELATED-RELATED"/>
    <property type="match status" value="1"/>
</dbReference>
<name>A0A9W6UG02_9ACTN</name>
<dbReference type="AlphaFoldDB" id="A0A9W6UG02"/>
<evidence type="ECO:0000313" key="3">
    <source>
        <dbReference type="Proteomes" id="UP001165092"/>
    </source>
</evidence>
<dbReference type="InterPro" id="IPR000182">
    <property type="entry name" value="GNAT_dom"/>
</dbReference>
<dbReference type="EMBL" id="BSQG01000001">
    <property type="protein sequence ID" value="GLU46261.1"/>
    <property type="molecule type" value="Genomic_DNA"/>
</dbReference>
<dbReference type="InterPro" id="IPR051531">
    <property type="entry name" value="N-acetyltransferase"/>
</dbReference>
<accession>A0A9W6UG02</accession>
<proteinExistence type="predicted"/>
<evidence type="ECO:0000313" key="2">
    <source>
        <dbReference type="EMBL" id="GLU46261.1"/>
    </source>
</evidence>
<reference evidence="2" key="1">
    <citation type="submission" date="2023-02" db="EMBL/GenBank/DDBJ databases">
        <title>Nocardiopsis ansamitocini NBRC 112285.</title>
        <authorList>
            <person name="Ichikawa N."/>
            <person name="Sato H."/>
            <person name="Tonouchi N."/>
        </authorList>
    </citation>
    <scope>NUCLEOTIDE SEQUENCE</scope>
    <source>
        <strain evidence="2">NBRC 112285</strain>
    </source>
</reference>
<keyword evidence="3" id="KW-1185">Reference proteome</keyword>
<dbReference type="Proteomes" id="UP001165092">
    <property type="component" value="Unassembled WGS sequence"/>
</dbReference>
<dbReference type="Pfam" id="PF13302">
    <property type="entry name" value="Acetyltransf_3"/>
    <property type="match status" value="1"/>
</dbReference>
<dbReference type="InterPro" id="IPR016181">
    <property type="entry name" value="Acyl_CoA_acyltransferase"/>
</dbReference>
<dbReference type="GO" id="GO:0016747">
    <property type="term" value="F:acyltransferase activity, transferring groups other than amino-acyl groups"/>
    <property type="evidence" value="ECO:0007669"/>
    <property type="project" value="InterPro"/>
</dbReference>
<gene>
    <name evidence="2" type="ORF">Nans01_06120</name>
</gene>
<protein>
    <submittedName>
        <fullName evidence="2">N-acetyltransferase</fullName>
    </submittedName>
</protein>
<organism evidence="2 3">
    <name type="scientific">Nocardiopsis ansamitocini</name>
    <dbReference type="NCBI Taxonomy" id="1670832"/>
    <lineage>
        <taxon>Bacteria</taxon>
        <taxon>Bacillati</taxon>
        <taxon>Actinomycetota</taxon>
        <taxon>Actinomycetes</taxon>
        <taxon>Streptosporangiales</taxon>
        <taxon>Nocardiopsidaceae</taxon>
        <taxon>Nocardiopsis</taxon>
    </lineage>
</organism>
<comment type="caution">
    <text evidence="2">The sequence shown here is derived from an EMBL/GenBank/DDBJ whole genome shotgun (WGS) entry which is preliminary data.</text>
</comment>
<dbReference type="CDD" id="cd04301">
    <property type="entry name" value="NAT_SF"/>
    <property type="match status" value="1"/>
</dbReference>
<dbReference type="PROSITE" id="PS51186">
    <property type="entry name" value="GNAT"/>
    <property type="match status" value="1"/>
</dbReference>
<evidence type="ECO:0000259" key="1">
    <source>
        <dbReference type="PROSITE" id="PS51186"/>
    </source>
</evidence>
<dbReference type="SUPFAM" id="SSF55729">
    <property type="entry name" value="Acyl-CoA N-acyltransferases (Nat)"/>
    <property type="match status" value="1"/>
</dbReference>
<dbReference type="PANTHER" id="PTHR43792:SF1">
    <property type="entry name" value="N-ACETYLTRANSFERASE DOMAIN-CONTAINING PROTEIN"/>
    <property type="match status" value="1"/>
</dbReference>